<dbReference type="InterPro" id="IPR016169">
    <property type="entry name" value="FAD-bd_PCMH_sub2"/>
</dbReference>
<dbReference type="InterPro" id="IPR006094">
    <property type="entry name" value="Oxid_FAD_bind_N"/>
</dbReference>
<comment type="cofactor">
    <cofactor evidence="1">
        <name>FAD</name>
        <dbReference type="ChEBI" id="CHEBI:57692"/>
    </cofactor>
</comment>
<name>A0A919ASI2_9PROT</name>
<dbReference type="SUPFAM" id="SSF56176">
    <property type="entry name" value="FAD-binding/transporter-associated domain-like"/>
    <property type="match status" value="1"/>
</dbReference>
<dbReference type="InterPro" id="IPR016164">
    <property type="entry name" value="FAD-linked_Oxase-like_C"/>
</dbReference>
<dbReference type="PANTHER" id="PTHR11748:SF103">
    <property type="entry name" value="GLYCOLATE OXIDASE SUBUNIT GLCE"/>
    <property type="match status" value="1"/>
</dbReference>
<sequence length="390" mass="41760">MSSYMKPANLSQLQDCLAWAVSSETPVSLIGGNSRASLGHTVPASHTLDMSHFSGIELYQPEELVLTAGAGTPMSEIYSALHEQGQYLPFTPFHPDRTLEADISGTQAAGTLGGMIATGIAGARRPHTGSVRDYILGVEGVTGRAAPFKAGGRVVKNVTGYDLPKLMTGSFGTLAALTRITIKVLPKPTLSRTLMFAGLDQQAGIDALHQASLSNCEPTGLTYLPTDCAARAGLEDSNVALIRLEGTEASVQDRTEALIRLIGKSCEVLTGETEETLWHQITSASVLPAASQQSLWRITLPPSEVTDFLNTSSLQHYYICWGGGLIWALAPDENWRPQPRSGTAMAIRRTRDEIPFILPPSAGIKALAKRLKESFDPTGILNPGKLYGDF</sequence>
<dbReference type="PROSITE" id="PS51387">
    <property type="entry name" value="FAD_PCMH"/>
    <property type="match status" value="1"/>
</dbReference>
<dbReference type="PANTHER" id="PTHR11748">
    <property type="entry name" value="D-LACTATE DEHYDROGENASE"/>
    <property type="match status" value="1"/>
</dbReference>
<dbReference type="Pfam" id="PF02913">
    <property type="entry name" value="FAD-oxidase_C"/>
    <property type="match status" value="1"/>
</dbReference>
<dbReference type="InterPro" id="IPR004113">
    <property type="entry name" value="FAD-bd_oxidored_4_C"/>
</dbReference>
<dbReference type="Gene3D" id="3.30.465.10">
    <property type="match status" value="1"/>
</dbReference>
<evidence type="ECO:0000256" key="3">
    <source>
        <dbReference type="ARBA" id="ARBA00022827"/>
    </source>
</evidence>
<dbReference type="GO" id="GO:0071949">
    <property type="term" value="F:FAD binding"/>
    <property type="evidence" value="ECO:0007669"/>
    <property type="project" value="InterPro"/>
</dbReference>
<keyword evidence="7" id="KW-1185">Reference proteome</keyword>
<keyword evidence="2" id="KW-0285">Flavoprotein</keyword>
<reference evidence="6" key="2">
    <citation type="submission" date="2020-09" db="EMBL/GenBank/DDBJ databases">
        <authorList>
            <person name="Sun Q."/>
            <person name="Kim S."/>
        </authorList>
    </citation>
    <scope>NUCLEOTIDE SEQUENCE</scope>
    <source>
        <strain evidence="6">KCTC 42590</strain>
    </source>
</reference>
<dbReference type="Gene3D" id="1.10.45.10">
    <property type="entry name" value="Vanillyl-alcohol Oxidase, Chain A, domain 4"/>
    <property type="match status" value="1"/>
</dbReference>
<dbReference type="InterPro" id="IPR016166">
    <property type="entry name" value="FAD-bd_PCMH"/>
</dbReference>
<gene>
    <name evidence="6" type="primary">glcE</name>
    <name evidence="6" type="ORF">GCM10017044_14470</name>
</gene>
<evidence type="ECO:0000256" key="1">
    <source>
        <dbReference type="ARBA" id="ARBA00001974"/>
    </source>
</evidence>
<dbReference type="Pfam" id="PF01565">
    <property type="entry name" value="FAD_binding_4"/>
    <property type="match status" value="1"/>
</dbReference>
<reference evidence="6" key="1">
    <citation type="journal article" date="2014" name="Int. J. Syst. Evol. Microbiol.">
        <title>Complete genome sequence of Corynebacterium casei LMG S-19264T (=DSM 44701T), isolated from a smear-ripened cheese.</title>
        <authorList>
            <consortium name="US DOE Joint Genome Institute (JGI-PGF)"/>
            <person name="Walter F."/>
            <person name="Albersmeier A."/>
            <person name="Kalinowski J."/>
            <person name="Ruckert C."/>
        </authorList>
    </citation>
    <scope>NUCLEOTIDE SEQUENCE</scope>
    <source>
        <strain evidence="6">KCTC 42590</strain>
    </source>
</reference>
<dbReference type="SUPFAM" id="SSF55103">
    <property type="entry name" value="FAD-linked oxidases, C-terminal domain"/>
    <property type="match status" value="1"/>
</dbReference>
<keyword evidence="3" id="KW-0274">FAD</keyword>
<dbReference type="RefSeq" id="WP_191251304.1">
    <property type="nucleotide sequence ID" value="NZ_BNCI01000001.1"/>
</dbReference>
<dbReference type="Proteomes" id="UP000630923">
    <property type="component" value="Unassembled WGS sequence"/>
</dbReference>
<feature type="domain" description="FAD-binding PCMH-type" evidence="5">
    <location>
        <begin position="1"/>
        <end position="187"/>
    </location>
</feature>
<comment type="caution">
    <text evidence="6">The sequence shown here is derived from an EMBL/GenBank/DDBJ whole genome shotgun (WGS) entry which is preliminary data.</text>
</comment>
<evidence type="ECO:0000256" key="2">
    <source>
        <dbReference type="ARBA" id="ARBA00022630"/>
    </source>
</evidence>
<accession>A0A919ASI2</accession>
<dbReference type="GO" id="GO:0016491">
    <property type="term" value="F:oxidoreductase activity"/>
    <property type="evidence" value="ECO:0007669"/>
    <property type="project" value="UniProtKB-KW"/>
</dbReference>
<evidence type="ECO:0000313" key="6">
    <source>
        <dbReference type="EMBL" id="GHF20670.1"/>
    </source>
</evidence>
<dbReference type="InterPro" id="IPR016171">
    <property type="entry name" value="Vanillyl_alc_oxidase_C-sub2"/>
</dbReference>
<protein>
    <submittedName>
        <fullName evidence="6">2-hydroxy-acid oxidase</fullName>
    </submittedName>
</protein>
<evidence type="ECO:0000313" key="7">
    <source>
        <dbReference type="Proteomes" id="UP000630923"/>
    </source>
</evidence>
<organism evidence="6 7">
    <name type="scientific">Kordiimonas sediminis</name>
    <dbReference type="NCBI Taxonomy" id="1735581"/>
    <lineage>
        <taxon>Bacteria</taxon>
        <taxon>Pseudomonadati</taxon>
        <taxon>Pseudomonadota</taxon>
        <taxon>Alphaproteobacteria</taxon>
        <taxon>Kordiimonadales</taxon>
        <taxon>Kordiimonadaceae</taxon>
        <taxon>Kordiimonas</taxon>
    </lineage>
</organism>
<keyword evidence="4" id="KW-0560">Oxidoreductase</keyword>
<dbReference type="AlphaFoldDB" id="A0A919ASI2"/>
<dbReference type="InterPro" id="IPR036318">
    <property type="entry name" value="FAD-bd_PCMH-like_sf"/>
</dbReference>
<evidence type="ECO:0000259" key="5">
    <source>
        <dbReference type="PROSITE" id="PS51387"/>
    </source>
</evidence>
<proteinExistence type="predicted"/>
<evidence type="ECO:0000256" key="4">
    <source>
        <dbReference type="ARBA" id="ARBA00023002"/>
    </source>
</evidence>
<dbReference type="EMBL" id="BNCI01000001">
    <property type="protein sequence ID" value="GHF20670.1"/>
    <property type="molecule type" value="Genomic_DNA"/>
</dbReference>